<proteinExistence type="predicted"/>
<dbReference type="Proteomes" id="UP001347796">
    <property type="component" value="Unassembled WGS sequence"/>
</dbReference>
<dbReference type="Pfam" id="PF21789">
    <property type="entry name" value="TNP-like_RNaseH_C"/>
    <property type="match status" value="1"/>
</dbReference>
<sequence>MIINIDSILGLCSDLFYTDEHPIKYLLTYKLSQDHLELFFNAVRRIGGWNNNPTVVQFKAAFRRLISRAGTTTSGSSGNVVGMDDTAIIQASTSTYVPSTVSRNSEDDMPLDNEIADNYYNFNAKHTLLIDNVLVYISGYVVRKALPQLKCFICRSVIVNPATTYNNTHFLITIKDNGGLLKPSDGLVKIITIAEKLLRYMSPKNTPSHSCTMLKLQAAVLEEVGGVDLLKLKSHIDDTHLGIDNHYYDLIRLVVGIFFKLRQHHIVRLHNIKLKAKSIRQKLTKSILFMGQ</sequence>
<evidence type="ECO:0000259" key="2">
    <source>
        <dbReference type="Pfam" id="PF22824"/>
    </source>
</evidence>
<name>A0AAN8IXA2_PATCE</name>
<dbReference type="Pfam" id="PF22824">
    <property type="entry name" value="THAP9_C"/>
    <property type="match status" value="1"/>
</dbReference>
<feature type="domain" description="Transposable element P transposase-like RNase H C-terminal" evidence="1">
    <location>
        <begin position="29"/>
        <end position="63"/>
    </location>
</feature>
<dbReference type="AlphaFoldDB" id="A0AAN8IXA2"/>
<evidence type="ECO:0000259" key="1">
    <source>
        <dbReference type="Pfam" id="PF21789"/>
    </source>
</evidence>
<reference evidence="3 4" key="1">
    <citation type="submission" date="2024-01" db="EMBL/GenBank/DDBJ databases">
        <title>The genome of the rayed Mediterranean limpet Patella caerulea (Linnaeus, 1758).</title>
        <authorList>
            <person name="Anh-Thu Weber A."/>
            <person name="Halstead-Nussloch G."/>
        </authorList>
    </citation>
    <scope>NUCLEOTIDE SEQUENCE [LARGE SCALE GENOMIC DNA]</scope>
    <source>
        <strain evidence="3">AATW-2023a</strain>
        <tissue evidence="3">Whole specimen</tissue>
    </source>
</reference>
<dbReference type="InterPro" id="IPR055035">
    <property type="entry name" value="THAP9_C"/>
</dbReference>
<dbReference type="PANTHER" id="PTHR47577:SF2">
    <property type="entry name" value="THAP DOMAIN CONTAINING 9"/>
    <property type="match status" value="1"/>
</dbReference>
<feature type="domain" description="DNA transposase THAP9 C-terminal" evidence="2">
    <location>
        <begin position="134"/>
        <end position="268"/>
    </location>
</feature>
<accession>A0AAN8IXA2</accession>
<organism evidence="3 4">
    <name type="scientific">Patella caerulea</name>
    <name type="common">Rayed Mediterranean limpet</name>
    <dbReference type="NCBI Taxonomy" id="87958"/>
    <lineage>
        <taxon>Eukaryota</taxon>
        <taxon>Metazoa</taxon>
        <taxon>Spiralia</taxon>
        <taxon>Lophotrochozoa</taxon>
        <taxon>Mollusca</taxon>
        <taxon>Gastropoda</taxon>
        <taxon>Patellogastropoda</taxon>
        <taxon>Patelloidea</taxon>
        <taxon>Patellidae</taxon>
        <taxon>Patella</taxon>
    </lineage>
</organism>
<keyword evidence="4" id="KW-1185">Reference proteome</keyword>
<evidence type="ECO:0000313" key="3">
    <source>
        <dbReference type="EMBL" id="KAK6167117.1"/>
    </source>
</evidence>
<protein>
    <submittedName>
        <fullName evidence="3">Uncharacterized protein</fullName>
    </submittedName>
</protein>
<comment type="caution">
    <text evidence="3">The sequence shown here is derived from an EMBL/GenBank/DDBJ whole genome shotgun (WGS) entry which is preliminary data.</text>
</comment>
<dbReference type="PANTHER" id="PTHR47577">
    <property type="entry name" value="THAP DOMAIN-CONTAINING PROTEIN 6"/>
    <property type="match status" value="1"/>
</dbReference>
<dbReference type="EMBL" id="JAZGQO010000018">
    <property type="protein sequence ID" value="KAK6167117.1"/>
    <property type="molecule type" value="Genomic_DNA"/>
</dbReference>
<gene>
    <name evidence="3" type="ORF">SNE40_021217</name>
</gene>
<dbReference type="InterPro" id="IPR048367">
    <property type="entry name" value="TNP-like_RNaseH_C"/>
</dbReference>
<evidence type="ECO:0000313" key="4">
    <source>
        <dbReference type="Proteomes" id="UP001347796"/>
    </source>
</evidence>